<evidence type="ECO:0000256" key="1">
    <source>
        <dbReference type="ARBA" id="ARBA00001286"/>
    </source>
</evidence>
<dbReference type="InterPro" id="IPR036631">
    <property type="entry name" value="MGMT_N_sf"/>
</dbReference>
<dbReference type="PANTHER" id="PTHR10815">
    <property type="entry name" value="METHYLATED-DNA--PROTEIN-CYSTEINE METHYLTRANSFERASE"/>
    <property type="match status" value="1"/>
</dbReference>
<comment type="subcellular location">
    <subcellularLocation>
        <location evidence="8">Cytoplasm</location>
    </subcellularLocation>
</comment>
<keyword evidence="3 8" id="KW-0489">Methyltransferase</keyword>
<organism evidence="11 12">
    <name type="scientific">Aequitasia blattaphilus</name>
    <dbReference type="NCBI Taxonomy" id="2949332"/>
    <lineage>
        <taxon>Bacteria</taxon>
        <taxon>Bacillati</taxon>
        <taxon>Bacillota</taxon>
        <taxon>Clostridia</taxon>
        <taxon>Lachnospirales</taxon>
        <taxon>Lachnospiraceae</taxon>
        <taxon>Aequitasia</taxon>
    </lineage>
</organism>
<keyword evidence="2 8" id="KW-0963">Cytoplasm</keyword>
<dbReference type="NCBIfam" id="TIGR00589">
    <property type="entry name" value="ogt"/>
    <property type="match status" value="1"/>
</dbReference>
<dbReference type="SUPFAM" id="SSF53155">
    <property type="entry name" value="Methylated DNA-protein cysteine methyltransferase domain"/>
    <property type="match status" value="1"/>
</dbReference>
<evidence type="ECO:0000256" key="6">
    <source>
        <dbReference type="ARBA" id="ARBA00023204"/>
    </source>
</evidence>
<sequence length="169" mass="19028">MIYRTDYNSPIGIMTLASDEENLIGLWLKGQKYHGEEIFDEMIEKEDILVFAKTKEWLKNYFDGKKPDIKLLPLAPIGSEFRKEVWEILCEIPYGETITYKEIARKMAEKMGKPTMSAQAVGGAVGHNPISVIIPCHRVIGTDGSLTGYAGGIEKKRHLLEHEEGTDSN</sequence>
<comment type="catalytic activity">
    <reaction evidence="7 8">
        <text>a 6-O-methyl-2'-deoxyguanosine in DNA + L-cysteinyl-[protein] = S-methyl-L-cysteinyl-[protein] + a 2'-deoxyguanosine in DNA</text>
        <dbReference type="Rhea" id="RHEA:24000"/>
        <dbReference type="Rhea" id="RHEA-COMP:10131"/>
        <dbReference type="Rhea" id="RHEA-COMP:10132"/>
        <dbReference type="Rhea" id="RHEA-COMP:11367"/>
        <dbReference type="Rhea" id="RHEA-COMP:11368"/>
        <dbReference type="ChEBI" id="CHEBI:29950"/>
        <dbReference type="ChEBI" id="CHEBI:82612"/>
        <dbReference type="ChEBI" id="CHEBI:85445"/>
        <dbReference type="ChEBI" id="CHEBI:85448"/>
        <dbReference type="EC" id="2.1.1.63"/>
    </reaction>
</comment>
<dbReference type="EMBL" id="JAMZFW010000005">
    <property type="protein sequence ID" value="MCP1101735.1"/>
    <property type="molecule type" value="Genomic_DNA"/>
</dbReference>
<keyword evidence="4 8" id="KW-0808">Transferase</keyword>
<name>A0ABT1E7C6_9FIRM</name>
<dbReference type="Pfam" id="PF01035">
    <property type="entry name" value="DNA_binding_1"/>
    <property type="match status" value="1"/>
</dbReference>
<dbReference type="Pfam" id="PF02870">
    <property type="entry name" value="Methyltransf_1N"/>
    <property type="match status" value="1"/>
</dbReference>
<evidence type="ECO:0000256" key="8">
    <source>
        <dbReference type="HAMAP-Rule" id="MF_00772"/>
    </source>
</evidence>
<feature type="domain" description="Methylguanine DNA methyltransferase ribonuclease-like" evidence="10">
    <location>
        <begin position="2"/>
        <end position="75"/>
    </location>
</feature>
<dbReference type="EC" id="2.1.1.63" evidence="8"/>
<evidence type="ECO:0000256" key="4">
    <source>
        <dbReference type="ARBA" id="ARBA00022679"/>
    </source>
</evidence>
<evidence type="ECO:0000313" key="11">
    <source>
        <dbReference type="EMBL" id="MCP1101735.1"/>
    </source>
</evidence>
<evidence type="ECO:0000256" key="5">
    <source>
        <dbReference type="ARBA" id="ARBA00022763"/>
    </source>
</evidence>
<dbReference type="InterPro" id="IPR001497">
    <property type="entry name" value="MethylDNA_cys_MeTrfase_AS"/>
</dbReference>
<comment type="caution">
    <text evidence="11">The sequence shown here is derived from an EMBL/GenBank/DDBJ whole genome shotgun (WGS) entry which is preliminary data.</text>
</comment>
<dbReference type="InterPro" id="IPR014048">
    <property type="entry name" value="MethylDNA_cys_MeTrfase_DNA-bd"/>
</dbReference>
<evidence type="ECO:0000256" key="2">
    <source>
        <dbReference type="ARBA" id="ARBA00022490"/>
    </source>
</evidence>
<comment type="catalytic activity">
    <reaction evidence="1 8">
        <text>a 4-O-methyl-thymidine in DNA + L-cysteinyl-[protein] = a thymidine in DNA + S-methyl-L-cysteinyl-[protein]</text>
        <dbReference type="Rhea" id="RHEA:53428"/>
        <dbReference type="Rhea" id="RHEA-COMP:10131"/>
        <dbReference type="Rhea" id="RHEA-COMP:10132"/>
        <dbReference type="Rhea" id="RHEA-COMP:13555"/>
        <dbReference type="Rhea" id="RHEA-COMP:13556"/>
        <dbReference type="ChEBI" id="CHEBI:29950"/>
        <dbReference type="ChEBI" id="CHEBI:82612"/>
        <dbReference type="ChEBI" id="CHEBI:137386"/>
        <dbReference type="ChEBI" id="CHEBI:137387"/>
        <dbReference type="EC" id="2.1.1.63"/>
    </reaction>
</comment>
<feature type="active site" description="Nucleophile; methyl group acceptor" evidence="8">
    <location>
        <position position="136"/>
    </location>
</feature>
<dbReference type="Proteomes" id="UP001523566">
    <property type="component" value="Unassembled WGS sequence"/>
</dbReference>
<dbReference type="InterPro" id="IPR036217">
    <property type="entry name" value="MethylDNA_cys_MeTrfase_DNAb"/>
</dbReference>
<evidence type="ECO:0000256" key="7">
    <source>
        <dbReference type="ARBA" id="ARBA00049348"/>
    </source>
</evidence>
<feature type="domain" description="Methylated-DNA-[protein]-cysteine S-methyltransferase DNA binding" evidence="9">
    <location>
        <begin position="80"/>
        <end position="164"/>
    </location>
</feature>
<evidence type="ECO:0000259" key="10">
    <source>
        <dbReference type="Pfam" id="PF02870"/>
    </source>
</evidence>
<evidence type="ECO:0000256" key="3">
    <source>
        <dbReference type="ARBA" id="ARBA00022603"/>
    </source>
</evidence>
<protein>
    <recommendedName>
        <fullName evidence="8">Methylated-DNA--protein-cysteine methyltransferase</fullName>
        <ecNumber evidence="8">2.1.1.63</ecNumber>
    </recommendedName>
    <alternativeName>
        <fullName evidence="8">6-O-methylguanine-DNA methyltransferase</fullName>
        <shortName evidence="8">MGMT</shortName>
    </alternativeName>
    <alternativeName>
        <fullName evidence="8">O-6-methylguanine-DNA-alkyltransferase</fullName>
    </alternativeName>
</protein>
<dbReference type="PANTHER" id="PTHR10815:SF5">
    <property type="entry name" value="METHYLATED-DNA--PROTEIN-CYSTEINE METHYLTRANSFERASE"/>
    <property type="match status" value="1"/>
</dbReference>
<comment type="similarity">
    <text evidence="8">Belongs to the MGMT family.</text>
</comment>
<keyword evidence="5 8" id="KW-0227">DNA damage</keyword>
<accession>A0ABT1E7C6</accession>
<reference evidence="11 12" key="1">
    <citation type="journal article" date="2022" name="Genome Biol. Evol.">
        <title>Host diet, physiology and behaviors set the stage for Lachnospiraceae cladogenesis.</title>
        <authorList>
            <person name="Vera-Ponce De Leon A."/>
            <person name="Schneider M."/>
            <person name="Jahnes B.C."/>
            <person name="Sadowski V."/>
            <person name="Camuy-Velez L.A."/>
            <person name="Duan J."/>
            <person name="Sabree Z.L."/>
        </authorList>
    </citation>
    <scope>NUCLEOTIDE SEQUENCE [LARGE SCALE GENOMIC DNA]</scope>
    <source>
        <strain evidence="11 12">PAL113</strain>
    </source>
</reference>
<dbReference type="HAMAP" id="MF_00772">
    <property type="entry name" value="OGT"/>
    <property type="match status" value="1"/>
</dbReference>
<evidence type="ECO:0000313" key="12">
    <source>
        <dbReference type="Proteomes" id="UP001523566"/>
    </source>
</evidence>
<dbReference type="Gene3D" id="3.30.160.70">
    <property type="entry name" value="Methylated DNA-protein cysteine methyltransferase domain"/>
    <property type="match status" value="1"/>
</dbReference>
<dbReference type="CDD" id="cd06445">
    <property type="entry name" value="ATase"/>
    <property type="match status" value="1"/>
</dbReference>
<evidence type="ECO:0000259" key="9">
    <source>
        <dbReference type="Pfam" id="PF01035"/>
    </source>
</evidence>
<proteinExistence type="inferred from homology"/>
<dbReference type="PROSITE" id="PS00374">
    <property type="entry name" value="MGMT"/>
    <property type="match status" value="1"/>
</dbReference>
<keyword evidence="12" id="KW-1185">Reference proteome</keyword>
<comment type="function">
    <text evidence="8">Involved in the cellular defense against the biological effects of O6-methylguanine (O6-MeG) and O4-methylthymine (O4-MeT) in DNA. Repairs the methylated nucleobase in DNA by stoichiometrically transferring the methyl group to a cysteine residue in the enzyme. This is a suicide reaction: the enzyme is irreversibly inactivated.</text>
</comment>
<dbReference type="RefSeq" id="WP_262065524.1">
    <property type="nucleotide sequence ID" value="NZ_JAMXOD010000005.1"/>
</dbReference>
<comment type="miscellaneous">
    <text evidence="8">This enzyme catalyzes only one turnover and therefore is not strictly catalytic. According to one definition, an enzyme is a biocatalyst that acts repeatedly and over many reaction cycles.</text>
</comment>
<gene>
    <name evidence="11" type="ORF">NK125_04815</name>
</gene>
<dbReference type="Gene3D" id="1.10.10.10">
    <property type="entry name" value="Winged helix-like DNA-binding domain superfamily/Winged helix DNA-binding domain"/>
    <property type="match status" value="1"/>
</dbReference>
<dbReference type="InterPro" id="IPR008332">
    <property type="entry name" value="MethylG_MeTrfase_N"/>
</dbReference>
<dbReference type="InterPro" id="IPR023546">
    <property type="entry name" value="MGMT"/>
</dbReference>
<dbReference type="InterPro" id="IPR036388">
    <property type="entry name" value="WH-like_DNA-bd_sf"/>
</dbReference>
<dbReference type="SUPFAM" id="SSF46767">
    <property type="entry name" value="Methylated DNA-protein cysteine methyltransferase, C-terminal domain"/>
    <property type="match status" value="1"/>
</dbReference>
<keyword evidence="6 8" id="KW-0234">DNA repair</keyword>